<feature type="domain" description="YjeF C-terminal" evidence="19">
    <location>
        <begin position="232"/>
        <end position="522"/>
    </location>
</feature>
<comment type="similarity">
    <text evidence="3 18">In the N-terminal section; belongs to the NnrE/AIBP family.</text>
</comment>
<feature type="binding site" evidence="17">
    <location>
        <position position="459"/>
    </location>
    <ligand>
        <name>(6S)-NADPHX</name>
        <dbReference type="ChEBI" id="CHEBI:64076"/>
    </ligand>
</feature>
<dbReference type="Gene3D" id="3.40.1190.20">
    <property type="match status" value="1"/>
</dbReference>
<reference evidence="21" key="1">
    <citation type="submission" date="2020-10" db="EMBL/GenBank/DDBJ databases">
        <authorList>
            <person name="Gilroy R."/>
        </authorList>
    </citation>
    <scope>NUCLEOTIDE SEQUENCE</scope>
    <source>
        <strain evidence="21">B3-4054</strain>
    </source>
</reference>
<evidence type="ECO:0000256" key="5">
    <source>
        <dbReference type="ARBA" id="ARBA00022723"/>
    </source>
</evidence>
<name>A0A9D9ELN7_9SPIR</name>
<evidence type="ECO:0000256" key="8">
    <source>
        <dbReference type="ARBA" id="ARBA00022857"/>
    </source>
</evidence>
<dbReference type="GO" id="GO:0005524">
    <property type="term" value="F:ATP binding"/>
    <property type="evidence" value="ECO:0007669"/>
    <property type="project" value="UniProtKB-UniRule"/>
</dbReference>
<keyword evidence="6 17" id="KW-0547">Nucleotide-binding</keyword>
<evidence type="ECO:0000259" key="20">
    <source>
        <dbReference type="PROSITE" id="PS51385"/>
    </source>
</evidence>
<dbReference type="PANTHER" id="PTHR12592">
    <property type="entry name" value="ATP-DEPENDENT (S)-NAD(P)H-HYDRATE DEHYDRATASE FAMILY MEMBER"/>
    <property type="match status" value="1"/>
</dbReference>
<evidence type="ECO:0000256" key="3">
    <source>
        <dbReference type="ARBA" id="ARBA00006001"/>
    </source>
</evidence>
<evidence type="ECO:0000259" key="19">
    <source>
        <dbReference type="PROSITE" id="PS51383"/>
    </source>
</evidence>
<comment type="function">
    <text evidence="17">Catalyzes the dehydration of the S-form of NAD(P)HX at the expense of ADP, which is converted to AMP. Together with NAD(P)HX epimerase, which catalyzes the epimerization of the S- and R-forms, the enzyme allows the repair of both epimers of NAD(P)HX, a damaged form of NAD(P)H that is a result of enzymatic or heat-dependent hydration.</text>
</comment>
<comment type="catalytic activity">
    <reaction evidence="2 18">
        <text>(6R)-NADPHX = (6S)-NADPHX</text>
        <dbReference type="Rhea" id="RHEA:32227"/>
        <dbReference type="ChEBI" id="CHEBI:64076"/>
        <dbReference type="ChEBI" id="CHEBI:64077"/>
        <dbReference type="EC" id="5.1.99.6"/>
    </reaction>
</comment>
<comment type="caution">
    <text evidence="21">The sequence shown here is derived from an EMBL/GenBank/DDBJ whole genome shotgun (WGS) entry which is preliminary data.</text>
</comment>
<comment type="function">
    <text evidence="14 18">Bifunctional enzyme that catalyzes the epimerization of the S- and R-forms of NAD(P)HX and the dehydration of the S-form of NAD(P)HX at the expense of ADP, which is converted to AMP. This allows the repair of both epimers of NAD(P)HX, a damaged form of NAD(P)H that is a result of enzymatic or heat-dependent hydration.</text>
</comment>
<dbReference type="SUPFAM" id="SSF53613">
    <property type="entry name" value="Ribokinase-like"/>
    <property type="match status" value="1"/>
</dbReference>
<accession>A0A9D9ELN7</accession>
<comment type="catalytic activity">
    <reaction evidence="16 17 18">
        <text>(6S)-NADPHX + ADP = AMP + phosphate + NADPH + H(+)</text>
        <dbReference type="Rhea" id="RHEA:32235"/>
        <dbReference type="ChEBI" id="CHEBI:15378"/>
        <dbReference type="ChEBI" id="CHEBI:43474"/>
        <dbReference type="ChEBI" id="CHEBI:57783"/>
        <dbReference type="ChEBI" id="CHEBI:64076"/>
        <dbReference type="ChEBI" id="CHEBI:456215"/>
        <dbReference type="ChEBI" id="CHEBI:456216"/>
        <dbReference type="EC" id="4.2.1.136"/>
    </reaction>
</comment>
<comment type="subunit">
    <text evidence="17">Homotetramer.</text>
</comment>
<dbReference type="EC" id="4.2.1.136" evidence="17"/>
<dbReference type="GO" id="GO:0110051">
    <property type="term" value="P:metabolite repair"/>
    <property type="evidence" value="ECO:0007669"/>
    <property type="project" value="TreeGrafter"/>
</dbReference>
<comment type="catalytic activity">
    <reaction evidence="1 18">
        <text>(6R)-NADHX = (6S)-NADHX</text>
        <dbReference type="Rhea" id="RHEA:32215"/>
        <dbReference type="ChEBI" id="CHEBI:64074"/>
        <dbReference type="ChEBI" id="CHEBI:64075"/>
        <dbReference type="EC" id="5.1.99.6"/>
    </reaction>
</comment>
<dbReference type="HAMAP" id="MF_01965">
    <property type="entry name" value="NADHX_dehydratase"/>
    <property type="match status" value="1"/>
</dbReference>
<evidence type="ECO:0000256" key="11">
    <source>
        <dbReference type="ARBA" id="ARBA00023235"/>
    </source>
</evidence>
<dbReference type="NCBIfam" id="TIGR00197">
    <property type="entry name" value="yjeF_nterm"/>
    <property type="match status" value="1"/>
</dbReference>
<proteinExistence type="inferred from homology"/>
<dbReference type="Pfam" id="PF03853">
    <property type="entry name" value="YjeF_N"/>
    <property type="match status" value="1"/>
</dbReference>
<reference evidence="21" key="2">
    <citation type="journal article" date="2021" name="PeerJ">
        <title>Extensive microbial diversity within the chicken gut microbiome revealed by metagenomics and culture.</title>
        <authorList>
            <person name="Gilroy R."/>
            <person name="Ravi A."/>
            <person name="Getino M."/>
            <person name="Pursley I."/>
            <person name="Horton D.L."/>
            <person name="Alikhan N.F."/>
            <person name="Baker D."/>
            <person name="Gharbi K."/>
            <person name="Hall N."/>
            <person name="Watson M."/>
            <person name="Adriaenssens E.M."/>
            <person name="Foster-Nyarko E."/>
            <person name="Jarju S."/>
            <person name="Secka A."/>
            <person name="Antonio M."/>
            <person name="Oren A."/>
            <person name="Chaudhuri R.R."/>
            <person name="La Ragione R."/>
            <person name="Hildebrand F."/>
            <person name="Pallen M.J."/>
        </authorList>
    </citation>
    <scope>NUCLEOTIDE SEQUENCE</scope>
    <source>
        <strain evidence="21">B3-4054</strain>
    </source>
</reference>
<dbReference type="PROSITE" id="PS51383">
    <property type="entry name" value="YJEF_C_3"/>
    <property type="match status" value="1"/>
</dbReference>
<dbReference type="InterPro" id="IPR017953">
    <property type="entry name" value="Carbohydrate_kinase_pred_CS"/>
</dbReference>
<dbReference type="InterPro" id="IPR030677">
    <property type="entry name" value="Nnr"/>
</dbReference>
<keyword evidence="5 18" id="KW-0479">Metal-binding</keyword>
<evidence type="ECO:0000256" key="10">
    <source>
        <dbReference type="ARBA" id="ARBA00023027"/>
    </source>
</evidence>
<keyword evidence="10 17" id="KW-0520">NAD</keyword>
<gene>
    <name evidence="17" type="primary">nnrD</name>
    <name evidence="21" type="ORF">IAA96_01585</name>
</gene>
<comment type="caution">
    <text evidence="17">Lacks conserved residue(s) required for the propagation of feature annotation.</text>
</comment>
<evidence type="ECO:0000256" key="2">
    <source>
        <dbReference type="ARBA" id="ARBA00000909"/>
    </source>
</evidence>
<dbReference type="SUPFAM" id="SSF64153">
    <property type="entry name" value="YjeF N-terminal domain-like"/>
    <property type="match status" value="1"/>
</dbReference>
<dbReference type="InterPro" id="IPR004443">
    <property type="entry name" value="YjeF_N_dom"/>
</dbReference>
<evidence type="ECO:0000256" key="14">
    <source>
        <dbReference type="ARBA" id="ARBA00025153"/>
    </source>
</evidence>
<evidence type="ECO:0000256" key="9">
    <source>
        <dbReference type="ARBA" id="ARBA00022958"/>
    </source>
</evidence>
<keyword evidence="13" id="KW-0511">Multifunctional enzyme</keyword>
<dbReference type="CDD" id="cd01171">
    <property type="entry name" value="YXKO-related"/>
    <property type="match status" value="1"/>
</dbReference>
<evidence type="ECO:0000313" key="21">
    <source>
        <dbReference type="EMBL" id="MBO8449779.1"/>
    </source>
</evidence>
<comment type="catalytic activity">
    <reaction evidence="15 17 18">
        <text>(6S)-NADHX + ADP = AMP + phosphate + NADH + H(+)</text>
        <dbReference type="Rhea" id="RHEA:32223"/>
        <dbReference type="ChEBI" id="CHEBI:15378"/>
        <dbReference type="ChEBI" id="CHEBI:43474"/>
        <dbReference type="ChEBI" id="CHEBI:57945"/>
        <dbReference type="ChEBI" id="CHEBI:64074"/>
        <dbReference type="ChEBI" id="CHEBI:456215"/>
        <dbReference type="ChEBI" id="CHEBI:456216"/>
        <dbReference type="EC" id="4.2.1.136"/>
    </reaction>
</comment>
<keyword evidence="9 18" id="KW-0630">Potassium</keyword>
<dbReference type="Gene3D" id="3.40.50.10260">
    <property type="entry name" value="YjeF N-terminal domain"/>
    <property type="match status" value="1"/>
</dbReference>
<evidence type="ECO:0000256" key="7">
    <source>
        <dbReference type="ARBA" id="ARBA00022840"/>
    </source>
</evidence>
<dbReference type="GO" id="GO:0046872">
    <property type="term" value="F:metal ion binding"/>
    <property type="evidence" value="ECO:0007669"/>
    <property type="project" value="UniProtKB-UniRule"/>
</dbReference>
<dbReference type="EMBL" id="JADIMS010000029">
    <property type="protein sequence ID" value="MBO8449779.1"/>
    <property type="molecule type" value="Genomic_DNA"/>
</dbReference>
<comment type="cofactor">
    <cofactor evidence="17">
        <name>Mg(2+)</name>
        <dbReference type="ChEBI" id="CHEBI:18420"/>
    </cofactor>
</comment>
<comment type="similarity">
    <text evidence="17">Belongs to the NnrD/CARKD family.</text>
</comment>
<comment type="similarity">
    <text evidence="4 18">In the C-terminal section; belongs to the NnrD/CARKD family.</text>
</comment>
<dbReference type="Pfam" id="PF01256">
    <property type="entry name" value="Carb_kinase"/>
    <property type="match status" value="1"/>
</dbReference>
<evidence type="ECO:0000256" key="12">
    <source>
        <dbReference type="ARBA" id="ARBA00023239"/>
    </source>
</evidence>
<feature type="domain" description="YjeF N-terminal" evidence="20">
    <location>
        <begin position="8"/>
        <end position="222"/>
    </location>
</feature>
<keyword evidence="8 17" id="KW-0521">NADP</keyword>
<evidence type="ECO:0000256" key="15">
    <source>
        <dbReference type="ARBA" id="ARBA00048238"/>
    </source>
</evidence>
<evidence type="ECO:0000256" key="13">
    <source>
        <dbReference type="ARBA" id="ARBA00023268"/>
    </source>
</evidence>
<dbReference type="PIRSF" id="PIRSF017184">
    <property type="entry name" value="Nnr"/>
    <property type="match status" value="1"/>
</dbReference>
<feature type="binding site" evidence="17">
    <location>
        <position position="321"/>
    </location>
    <ligand>
        <name>(6S)-NADPHX</name>
        <dbReference type="ChEBI" id="CHEBI:64076"/>
    </ligand>
</feature>
<dbReference type="PANTHER" id="PTHR12592:SF0">
    <property type="entry name" value="ATP-DEPENDENT (S)-NAD(P)H-HYDRATE DEHYDRATASE"/>
    <property type="match status" value="1"/>
</dbReference>
<dbReference type="InterPro" id="IPR029056">
    <property type="entry name" value="Ribokinase-like"/>
</dbReference>
<evidence type="ECO:0000256" key="17">
    <source>
        <dbReference type="HAMAP-Rule" id="MF_01965"/>
    </source>
</evidence>
<organism evidence="21 22">
    <name type="scientific">Candidatus Avitreponema avistercoris</name>
    <dbReference type="NCBI Taxonomy" id="2840705"/>
    <lineage>
        <taxon>Bacteria</taxon>
        <taxon>Pseudomonadati</taxon>
        <taxon>Spirochaetota</taxon>
        <taxon>Spirochaetia</taxon>
        <taxon>Spirochaetales</taxon>
        <taxon>Candidatus Avitreponema</taxon>
    </lineage>
</organism>
<dbReference type="PROSITE" id="PS51385">
    <property type="entry name" value="YJEF_N"/>
    <property type="match status" value="1"/>
</dbReference>
<evidence type="ECO:0000313" key="22">
    <source>
        <dbReference type="Proteomes" id="UP000823616"/>
    </source>
</evidence>
<keyword evidence="7 17" id="KW-0067">ATP-binding</keyword>
<evidence type="ECO:0000256" key="6">
    <source>
        <dbReference type="ARBA" id="ARBA00022741"/>
    </source>
</evidence>
<evidence type="ECO:0000256" key="18">
    <source>
        <dbReference type="PIRNR" id="PIRNR017184"/>
    </source>
</evidence>
<feature type="binding site" evidence="17">
    <location>
        <position position="378"/>
    </location>
    <ligand>
        <name>(6S)-NADPHX</name>
        <dbReference type="ChEBI" id="CHEBI:64076"/>
    </ligand>
</feature>
<dbReference type="GO" id="GO:0052856">
    <property type="term" value="F:NAD(P)HX epimerase activity"/>
    <property type="evidence" value="ECO:0007669"/>
    <property type="project" value="UniProtKB-EC"/>
</dbReference>
<dbReference type="GO" id="GO:0046496">
    <property type="term" value="P:nicotinamide nucleotide metabolic process"/>
    <property type="evidence" value="ECO:0007669"/>
    <property type="project" value="UniProtKB-UniRule"/>
</dbReference>
<dbReference type="PROSITE" id="PS01050">
    <property type="entry name" value="YJEF_C_2"/>
    <property type="match status" value="1"/>
</dbReference>
<sequence length="522" mass="53531">MRKIFTDTRVLDKKAGEAFLLPEEILMENAACALEQAVRDACARLPVLFRGVAVLIVAGSGGNGADGYTLARRLSGSTLADGRPLAVSVFSAAEPKTAVCRRQRDRASACGVPFLPDFSPADVVVDCLFGSGFRSPAPESLLACIAGMNAVKTPEGRSPYRIACDVPSGIGAGESAGAPVRFMADRTVCMGALKRCLFLDDAVDFTGEVSVADLGVSARQFESLGEPEAFLLEPGDLRLPVRTRKNVHKGTFGHSAVFCGGKPGAALMAAAAASAFGSGRTTLVFPEADAGSGTGRFAVPAELMTADRLPASCTAAAAGMGLRAAEGNPHPDAALDFAAESLAACPGLPAVLDADFFRWPGLAGLLRKRPAGLVLTPHPGEFASLLVLCGLAPDGISPAEVSARRFSFVRAFCTEFPGAVLLAKGAVPVTGFCPAPGQPVRLYANALGVPALAKGGSGDVLAGLVCALLAQGYPPPEAAWNASLAHTLAAREVYAPWGIPPQALIEAVRGLPLSAAKAADKV</sequence>
<comment type="cofactor">
    <cofactor evidence="18">
        <name>K(+)</name>
        <dbReference type="ChEBI" id="CHEBI:29103"/>
    </cofactor>
    <text evidence="18">Binds 1 potassium ion per subunit.</text>
</comment>
<dbReference type="InterPro" id="IPR036652">
    <property type="entry name" value="YjeF_N_dom_sf"/>
</dbReference>
<dbReference type="GO" id="GO:0052855">
    <property type="term" value="F:ADP-dependent NAD(P)H-hydrate dehydratase activity"/>
    <property type="evidence" value="ECO:0007669"/>
    <property type="project" value="UniProtKB-UniRule"/>
</dbReference>
<dbReference type="Proteomes" id="UP000823616">
    <property type="component" value="Unassembled WGS sequence"/>
</dbReference>
<feature type="binding site" evidence="17">
    <location>
        <position position="265"/>
    </location>
    <ligand>
        <name>(6S)-NADPHX</name>
        <dbReference type="ChEBI" id="CHEBI:64076"/>
    </ligand>
</feature>
<dbReference type="InterPro" id="IPR000631">
    <property type="entry name" value="CARKD"/>
</dbReference>
<protein>
    <recommendedName>
        <fullName evidence="17">ADP-dependent (S)-NAD(P)H-hydrate dehydratase</fullName>
        <ecNumber evidence="17">4.2.1.136</ecNumber>
    </recommendedName>
    <alternativeName>
        <fullName evidence="17">ADP-dependent NAD(P)HX dehydratase</fullName>
    </alternativeName>
</protein>
<evidence type="ECO:0000256" key="1">
    <source>
        <dbReference type="ARBA" id="ARBA00000013"/>
    </source>
</evidence>
<keyword evidence="11 18" id="KW-0413">Isomerase</keyword>
<evidence type="ECO:0000256" key="16">
    <source>
        <dbReference type="ARBA" id="ARBA00049209"/>
    </source>
</evidence>
<evidence type="ECO:0000256" key="4">
    <source>
        <dbReference type="ARBA" id="ARBA00009524"/>
    </source>
</evidence>
<keyword evidence="12 17" id="KW-0456">Lyase</keyword>
<feature type="binding site" evidence="17">
    <location>
        <position position="458"/>
    </location>
    <ligand>
        <name>AMP</name>
        <dbReference type="ChEBI" id="CHEBI:456215"/>
    </ligand>
</feature>
<dbReference type="AlphaFoldDB" id="A0A9D9ELN7"/>